<evidence type="ECO:0000256" key="16">
    <source>
        <dbReference type="ARBA" id="ARBA00048506"/>
    </source>
</evidence>
<sequence length="408" mass="42796">MRRVAITGMGIVSSIGNTTQEVLASLREARSGITRAESFATHGFRCQVQGAPSLDAESVVDRRAMRFHGGGTAWNHVAMEQAIRDAGLEEHEVSHDRTGIIMGSGGPSTHAIVEAADIARAKGPKRVGPFAVPKAMSSTASATLATWFKIKGVNYSISSACATSNHCIGNAAEIIQAGRQDIIFAGGCEELDWTLSVLFDAMGAMSAKYNETPATASRAYDAGRDGFVIAGGAGVLVLEEMEHARARGARIYGEVAGYGATSDGHDMVAPSGEGAVRCMRQAMAGLKGVKIDYINPHATSTPVGDEKEIEAIREVFGTGESCPPIAATKSLTGHSLGATGVQEAIYSLLMMNNGFICESANIAELDPAFADMPILRRRVDDARLGHVLSNSFGFGGTNATLVLKHPDA</sequence>
<dbReference type="PROSITE" id="PS52004">
    <property type="entry name" value="KS3_2"/>
    <property type="match status" value="1"/>
</dbReference>
<evidence type="ECO:0000256" key="13">
    <source>
        <dbReference type="ARBA" id="ARBA00041620"/>
    </source>
</evidence>
<organism evidence="19 20">
    <name type="scientific">Methylobacterium isbiliense</name>
    <dbReference type="NCBI Taxonomy" id="315478"/>
    <lineage>
        <taxon>Bacteria</taxon>
        <taxon>Pseudomonadati</taxon>
        <taxon>Pseudomonadota</taxon>
        <taxon>Alphaproteobacteria</taxon>
        <taxon>Hyphomicrobiales</taxon>
        <taxon>Methylobacteriaceae</taxon>
        <taxon>Methylobacterium</taxon>
    </lineage>
</organism>
<dbReference type="InterPro" id="IPR020841">
    <property type="entry name" value="PKS_Beta-ketoAc_synthase_dom"/>
</dbReference>
<proteinExistence type="inferred from homology"/>
<dbReference type="Pfam" id="PF00109">
    <property type="entry name" value="ketoacyl-synt"/>
    <property type="match status" value="1"/>
</dbReference>
<evidence type="ECO:0000256" key="4">
    <source>
        <dbReference type="ARBA" id="ARBA00013191"/>
    </source>
</evidence>
<dbReference type="SMART" id="SM00825">
    <property type="entry name" value="PKS_KS"/>
    <property type="match status" value="1"/>
</dbReference>
<reference evidence="19" key="1">
    <citation type="journal article" date="2021" name="Front. Microbiol.">
        <title>Comprehensive Comparative Genomics and Phenotyping of Methylobacterium Species.</title>
        <authorList>
            <person name="Alessa O."/>
            <person name="Ogura Y."/>
            <person name="Fujitani Y."/>
            <person name="Takami H."/>
            <person name="Hayashi T."/>
            <person name="Sahin N."/>
            <person name="Tani A."/>
        </authorList>
    </citation>
    <scope>NUCLEOTIDE SEQUENCE</scope>
    <source>
        <strain evidence="19">DSM 17168</strain>
    </source>
</reference>
<dbReference type="InterPro" id="IPR016039">
    <property type="entry name" value="Thiolase-like"/>
</dbReference>
<keyword evidence="20" id="KW-1185">Reference proteome</keyword>
<gene>
    <name evidence="19" type="primary">fabB</name>
    <name evidence="19" type="ORF">GMJLKIPL_0146</name>
</gene>
<evidence type="ECO:0000256" key="14">
    <source>
        <dbReference type="ARBA" id="ARBA00042143"/>
    </source>
</evidence>
<dbReference type="CDD" id="cd00834">
    <property type="entry name" value="KAS_I_II"/>
    <property type="match status" value="1"/>
</dbReference>
<evidence type="ECO:0000259" key="18">
    <source>
        <dbReference type="PROSITE" id="PS52004"/>
    </source>
</evidence>
<keyword evidence="11" id="KW-0012">Acyltransferase</keyword>
<keyword evidence="6" id="KW-0444">Lipid biosynthesis</keyword>
<comment type="subunit">
    <text evidence="3">Homodimer.</text>
</comment>
<keyword evidence="7 17" id="KW-0808">Transferase</keyword>
<evidence type="ECO:0000256" key="11">
    <source>
        <dbReference type="ARBA" id="ARBA00023315"/>
    </source>
</evidence>
<protein>
    <recommendedName>
        <fullName evidence="12">3-oxoacyl-[acyl-carrier-protein] synthase 1</fullName>
        <ecNumber evidence="4">2.3.1.41</ecNumber>
    </recommendedName>
    <alternativeName>
        <fullName evidence="13">3-oxoacyl-[acyl-carrier-protein] synthase I</fullName>
    </alternativeName>
    <alternativeName>
        <fullName evidence="14">Beta-ketoacyl-ACP synthase I</fullName>
    </alternativeName>
</protein>
<dbReference type="Proteomes" id="UP001055153">
    <property type="component" value="Unassembled WGS sequence"/>
</dbReference>
<keyword evidence="10" id="KW-0275">Fatty acid biosynthesis</keyword>
<comment type="catalytic activity">
    <reaction evidence="15">
        <text>(3Z)-decenoyl-[ACP] + malonyl-[ACP] + H(+) = 3-oxo-(5Z)-dodecenoyl-[ACP] + holo-[ACP] + CO2</text>
        <dbReference type="Rhea" id="RHEA:54940"/>
        <dbReference type="Rhea" id="RHEA-COMP:9623"/>
        <dbReference type="Rhea" id="RHEA-COMP:9685"/>
        <dbReference type="Rhea" id="RHEA-COMP:9927"/>
        <dbReference type="Rhea" id="RHEA-COMP:14042"/>
        <dbReference type="ChEBI" id="CHEBI:15378"/>
        <dbReference type="ChEBI" id="CHEBI:16526"/>
        <dbReference type="ChEBI" id="CHEBI:64479"/>
        <dbReference type="ChEBI" id="CHEBI:78449"/>
        <dbReference type="ChEBI" id="CHEBI:78798"/>
        <dbReference type="ChEBI" id="CHEBI:138410"/>
    </reaction>
    <physiologicalReaction direction="left-to-right" evidence="15">
        <dbReference type="Rhea" id="RHEA:54941"/>
    </physiologicalReaction>
</comment>
<dbReference type="RefSeq" id="WP_238233196.1">
    <property type="nucleotide sequence ID" value="NZ_BPQQ01000002.1"/>
</dbReference>
<evidence type="ECO:0000256" key="12">
    <source>
        <dbReference type="ARBA" id="ARBA00039450"/>
    </source>
</evidence>
<dbReference type="InterPro" id="IPR014030">
    <property type="entry name" value="Ketoacyl_synth_N"/>
</dbReference>
<evidence type="ECO:0000256" key="3">
    <source>
        <dbReference type="ARBA" id="ARBA00011738"/>
    </source>
</evidence>
<evidence type="ECO:0000256" key="17">
    <source>
        <dbReference type="RuleBase" id="RU003694"/>
    </source>
</evidence>
<comment type="catalytic activity">
    <reaction evidence="16">
        <text>a fatty acyl-[ACP] + malonyl-[ACP] + H(+) = a 3-oxoacyl-[ACP] + holo-[ACP] + CO2</text>
        <dbReference type="Rhea" id="RHEA:22836"/>
        <dbReference type="Rhea" id="RHEA-COMP:9623"/>
        <dbReference type="Rhea" id="RHEA-COMP:9685"/>
        <dbReference type="Rhea" id="RHEA-COMP:9916"/>
        <dbReference type="Rhea" id="RHEA-COMP:14125"/>
        <dbReference type="ChEBI" id="CHEBI:15378"/>
        <dbReference type="ChEBI" id="CHEBI:16526"/>
        <dbReference type="ChEBI" id="CHEBI:64479"/>
        <dbReference type="ChEBI" id="CHEBI:78449"/>
        <dbReference type="ChEBI" id="CHEBI:78776"/>
        <dbReference type="ChEBI" id="CHEBI:138651"/>
        <dbReference type="EC" id="2.3.1.41"/>
    </reaction>
    <physiologicalReaction direction="left-to-right" evidence="16">
        <dbReference type="Rhea" id="RHEA:22837"/>
    </physiologicalReaction>
</comment>
<keyword evidence="5" id="KW-0963">Cytoplasm</keyword>
<comment type="subcellular location">
    <subcellularLocation>
        <location evidence="1">Cytoplasm</location>
    </subcellularLocation>
</comment>
<dbReference type="EC" id="2.3.1.41" evidence="4"/>
<dbReference type="PANTHER" id="PTHR11712">
    <property type="entry name" value="POLYKETIDE SYNTHASE-RELATED"/>
    <property type="match status" value="1"/>
</dbReference>
<evidence type="ECO:0000256" key="2">
    <source>
        <dbReference type="ARBA" id="ARBA00008467"/>
    </source>
</evidence>
<comment type="similarity">
    <text evidence="2 17">Belongs to the thiolase-like superfamily. Beta-ketoacyl-ACP synthases family.</text>
</comment>
<dbReference type="NCBIfam" id="NF005935">
    <property type="entry name" value="PRK07967.1"/>
    <property type="match status" value="1"/>
</dbReference>
<dbReference type="EMBL" id="BPQQ01000002">
    <property type="protein sequence ID" value="GJD98239.1"/>
    <property type="molecule type" value="Genomic_DNA"/>
</dbReference>
<dbReference type="InterPro" id="IPR018201">
    <property type="entry name" value="Ketoacyl_synth_AS"/>
</dbReference>
<dbReference type="InterPro" id="IPR014031">
    <property type="entry name" value="Ketoacyl_synth_C"/>
</dbReference>
<evidence type="ECO:0000256" key="1">
    <source>
        <dbReference type="ARBA" id="ARBA00004496"/>
    </source>
</evidence>
<evidence type="ECO:0000256" key="6">
    <source>
        <dbReference type="ARBA" id="ARBA00022516"/>
    </source>
</evidence>
<evidence type="ECO:0000256" key="8">
    <source>
        <dbReference type="ARBA" id="ARBA00022832"/>
    </source>
</evidence>
<evidence type="ECO:0000256" key="10">
    <source>
        <dbReference type="ARBA" id="ARBA00023160"/>
    </source>
</evidence>
<comment type="caution">
    <text evidence="19">The sequence shown here is derived from an EMBL/GenBank/DDBJ whole genome shotgun (WGS) entry which is preliminary data.</text>
</comment>
<dbReference type="PANTHER" id="PTHR11712:SF306">
    <property type="entry name" value="3-OXOACYL-[ACYL-CARRIER-PROTEIN] SYNTHASE 1"/>
    <property type="match status" value="1"/>
</dbReference>
<name>A0ABQ4S6X7_9HYPH</name>
<feature type="domain" description="Ketosynthase family 3 (KS3)" evidence="18">
    <location>
        <begin position="1"/>
        <end position="405"/>
    </location>
</feature>
<dbReference type="PROSITE" id="PS00606">
    <property type="entry name" value="KS3_1"/>
    <property type="match status" value="1"/>
</dbReference>
<evidence type="ECO:0000256" key="15">
    <source>
        <dbReference type="ARBA" id="ARBA00048121"/>
    </source>
</evidence>
<dbReference type="SUPFAM" id="SSF53901">
    <property type="entry name" value="Thiolase-like"/>
    <property type="match status" value="2"/>
</dbReference>
<evidence type="ECO:0000313" key="19">
    <source>
        <dbReference type="EMBL" id="GJD98239.1"/>
    </source>
</evidence>
<dbReference type="InterPro" id="IPR000794">
    <property type="entry name" value="Beta-ketoacyl_synthase"/>
</dbReference>
<keyword evidence="8" id="KW-0276">Fatty acid metabolism</keyword>
<keyword evidence="9" id="KW-0443">Lipid metabolism</keyword>
<dbReference type="Pfam" id="PF02801">
    <property type="entry name" value="Ketoacyl-synt_C"/>
    <property type="match status" value="1"/>
</dbReference>
<evidence type="ECO:0000256" key="5">
    <source>
        <dbReference type="ARBA" id="ARBA00022490"/>
    </source>
</evidence>
<evidence type="ECO:0000256" key="9">
    <source>
        <dbReference type="ARBA" id="ARBA00023098"/>
    </source>
</evidence>
<reference evidence="19" key="2">
    <citation type="submission" date="2021-08" db="EMBL/GenBank/DDBJ databases">
        <authorList>
            <person name="Tani A."/>
            <person name="Ola A."/>
            <person name="Ogura Y."/>
            <person name="Katsura K."/>
            <person name="Hayashi T."/>
        </authorList>
    </citation>
    <scope>NUCLEOTIDE SEQUENCE</scope>
    <source>
        <strain evidence="19">DSM 17168</strain>
    </source>
</reference>
<evidence type="ECO:0000256" key="7">
    <source>
        <dbReference type="ARBA" id="ARBA00022679"/>
    </source>
</evidence>
<accession>A0ABQ4S6X7</accession>
<evidence type="ECO:0000313" key="20">
    <source>
        <dbReference type="Proteomes" id="UP001055153"/>
    </source>
</evidence>
<dbReference type="Gene3D" id="3.40.47.10">
    <property type="match status" value="2"/>
</dbReference>